<dbReference type="GO" id="GO:0004792">
    <property type="term" value="F:thiosulfate-cyanide sulfurtransferase activity"/>
    <property type="evidence" value="ECO:0007669"/>
    <property type="project" value="TreeGrafter"/>
</dbReference>
<sequence>MASLIPILYKYKMSQHQHQYLVEIESSLAVPEMAPKGGMSDCRMAPSIPRTSLDHPWAYNQSHPCFSPSLSFHPLTFTPFPKSLLLPSPPSRSYSCKAISPAMPSFTSLAIPALYQTSRQFAPRSMAALRQAQYSSKASKPDVVTFEEIDTLIHKKDKKVVLIDVRESGEVAQGVIPTSHHVPLANIQEALSLPEKEFEARFGFKKFGKDDEVIFYCRSGRRSGMAFELAKQLGYNGVRNYSGSWLDYESKAKSQ</sequence>
<proteinExistence type="predicted"/>
<dbReference type="Gene3D" id="3.40.250.10">
    <property type="entry name" value="Rhodanese-like domain"/>
    <property type="match status" value="1"/>
</dbReference>
<dbReference type="SUPFAM" id="SSF52821">
    <property type="entry name" value="Rhodanese/Cell cycle control phosphatase"/>
    <property type="match status" value="1"/>
</dbReference>
<dbReference type="PROSITE" id="PS50206">
    <property type="entry name" value="RHODANESE_3"/>
    <property type="match status" value="1"/>
</dbReference>
<reference evidence="2" key="1">
    <citation type="submission" date="2021-07" db="EMBL/GenBank/DDBJ databases">
        <title>Draft genome of Mortierella alpina, strain LL118, isolated from an aspen leaf litter sample.</title>
        <authorList>
            <person name="Yang S."/>
            <person name="Vinatzer B.A."/>
        </authorList>
    </citation>
    <scope>NUCLEOTIDE SEQUENCE</scope>
    <source>
        <strain evidence="2">LL118</strain>
    </source>
</reference>
<evidence type="ECO:0000259" key="1">
    <source>
        <dbReference type="PROSITE" id="PS50206"/>
    </source>
</evidence>
<dbReference type="CDD" id="cd01519">
    <property type="entry name" value="RHOD_HSP67B2"/>
    <property type="match status" value="1"/>
</dbReference>
<evidence type="ECO:0000313" key="2">
    <source>
        <dbReference type="EMBL" id="KAG9319898.1"/>
    </source>
</evidence>
<gene>
    <name evidence="2" type="ORF">KVV02_007263</name>
</gene>
<dbReference type="EMBL" id="JAIFTL010000357">
    <property type="protein sequence ID" value="KAG9319898.1"/>
    <property type="molecule type" value="Genomic_DNA"/>
</dbReference>
<dbReference type="PANTHER" id="PTHR44086">
    <property type="entry name" value="THIOSULFATE SULFURTRANSFERASE RDL2, MITOCHONDRIAL-RELATED"/>
    <property type="match status" value="1"/>
</dbReference>
<feature type="domain" description="Rhodanese" evidence="1">
    <location>
        <begin position="156"/>
        <end position="253"/>
    </location>
</feature>
<protein>
    <recommendedName>
        <fullName evidence="1">Rhodanese domain-containing protein</fullName>
    </recommendedName>
</protein>
<evidence type="ECO:0000313" key="3">
    <source>
        <dbReference type="Proteomes" id="UP000717515"/>
    </source>
</evidence>
<organism evidence="2 3">
    <name type="scientific">Mortierella alpina</name>
    <name type="common">Oleaginous fungus</name>
    <name type="synonym">Mortierella renispora</name>
    <dbReference type="NCBI Taxonomy" id="64518"/>
    <lineage>
        <taxon>Eukaryota</taxon>
        <taxon>Fungi</taxon>
        <taxon>Fungi incertae sedis</taxon>
        <taxon>Mucoromycota</taxon>
        <taxon>Mortierellomycotina</taxon>
        <taxon>Mortierellomycetes</taxon>
        <taxon>Mortierellales</taxon>
        <taxon>Mortierellaceae</taxon>
        <taxon>Mortierella</taxon>
    </lineage>
</organism>
<dbReference type="InterPro" id="IPR036873">
    <property type="entry name" value="Rhodanese-like_dom_sf"/>
</dbReference>
<dbReference type="InterPro" id="IPR001763">
    <property type="entry name" value="Rhodanese-like_dom"/>
</dbReference>
<dbReference type="AlphaFoldDB" id="A0A9P8CU23"/>
<dbReference type="Proteomes" id="UP000717515">
    <property type="component" value="Unassembled WGS sequence"/>
</dbReference>
<dbReference type="SMART" id="SM00450">
    <property type="entry name" value="RHOD"/>
    <property type="match status" value="1"/>
</dbReference>
<dbReference type="PANTHER" id="PTHR44086:SF10">
    <property type="entry name" value="THIOSULFATE SULFURTRANSFERASE_RHODANESE-LIKE DOMAIN-CONTAINING PROTEIN 3"/>
    <property type="match status" value="1"/>
</dbReference>
<comment type="caution">
    <text evidence="2">The sequence shown here is derived from an EMBL/GenBank/DDBJ whole genome shotgun (WGS) entry which is preliminary data.</text>
</comment>
<dbReference type="GO" id="GO:0005739">
    <property type="term" value="C:mitochondrion"/>
    <property type="evidence" value="ECO:0007669"/>
    <property type="project" value="TreeGrafter"/>
</dbReference>
<accession>A0A9P8CU23</accession>
<name>A0A9P8CU23_MORAP</name>
<dbReference type="Pfam" id="PF00581">
    <property type="entry name" value="Rhodanese"/>
    <property type="match status" value="1"/>
</dbReference>